<dbReference type="GO" id="GO:0000949">
    <property type="term" value="P:aromatic amino acid family catabolic process to alcohol via Ehrlich pathway"/>
    <property type="evidence" value="ECO:0007669"/>
    <property type="project" value="TreeGrafter"/>
</dbReference>
<evidence type="ECO:0000256" key="2">
    <source>
        <dbReference type="ARBA" id="ARBA00001964"/>
    </source>
</evidence>
<feature type="binding site" evidence="11">
    <location>
        <position position="484"/>
    </location>
    <ligand>
        <name>Mg(2+)</name>
        <dbReference type="ChEBI" id="CHEBI:18420"/>
    </ligand>
</feature>
<keyword evidence="9 12" id="KW-0786">Thiamine pyrophosphate</keyword>
<feature type="binding site" evidence="11">
    <location>
        <position position="457"/>
    </location>
    <ligand>
        <name>Mg(2+)</name>
        <dbReference type="ChEBI" id="CHEBI:18420"/>
    </ligand>
</feature>
<dbReference type="FunFam" id="3.40.50.970:FF:000024">
    <property type="entry name" value="Pyruvate decarboxylase isozyme"/>
    <property type="match status" value="1"/>
</dbReference>
<dbReference type="Pfam" id="PF00205">
    <property type="entry name" value="TPP_enzyme_M"/>
    <property type="match status" value="1"/>
</dbReference>
<evidence type="ECO:0000256" key="7">
    <source>
        <dbReference type="ARBA" id="ARBA00022793"/>
    </source>
</evidence>
<dbReference type="Pfam" id="PF02776">
    <property type="entry name" value="TPP_enzyme_N"/>
    <property type="match status" value="1"/>
</dbReference>
<dbReference type="PANTHER" id="PTHR43452:SF30">
    <property type="entry name" value="PYRUVATE DECARBOXYLASE ISOZYME 1-RELATED"/>
    <property type="match status" value="1"/>
</dbReference>
<dbReference type="FunFam" id="3.40.50.970:FF:000019">
    <property type="entry name" value="Pyruvate decarboxylase isozyme"/>
    <property type="match status" value="1"/>
</dbReference>
<dbReference type="VEuPathDB" id="FungiDB:AAP_01210"/>
<dbReference type="InterPro" id="IPR029035">
    <property type="entry name" value="DHS-like_NAD/FAD-binding_dom"/>
</dbReference>
<comment type="cofactor">
    <cofactor evidence="11">
        <name>Mg(2+)</name>
        <dbReference type="ChEBI" id="CHEBI:18420"/>
    </cofactor>
    <text evidence="11">Binds 1 Mg(2+) per subunit.</text>
</comment>
<evidence type="ECO:0000313" key="17">
    <source>
        <dbReference type="Proteomes" id="UP000242877"/>
    </source>
</evidence>
<keyword evidence="16" id="KW-0670">Pyruvate</keyword>
<evidence type="ECO:0000259" key="15">
    <source>
        <dbReference type="Pfam" id="PF02776"/>
    </source>
</evidence>
<keyword evidence="17" id="KW-1185">Reference proteome</keyword>
<dbReference type="EMBL" id="AZGZ01000003">
    <property type="protein sequence ID" value="KZZ96437.1"/>
    <property type="molecule type" value="Genomic_DNA"/>
</dbReference>
<dbReference type="OrthoDB" id="3970464at2759"/>
<evidence type="ECO:0000256" key="9">
    <source>
        <dbReference type="ARBA" id="ARBA00023052"/>
    </source>
</evidence>
<dbReference type="SUPFAM" id="SSF52518">
    <property type="entry name" value="Thiamin diphosphate-binding fold (THDP-binding)"/>
    <property type="match status" value="2"/>
</dbReference>
<evidence type="ECO:0000256" key="8">
    <source>
        <dbReference type="ARBA" id="ARBA00022842"/>
    </source>
</evidence>
<dbReference type="InterPro" id="IPR012001">
    <property type="entry name" value="Thiamin_PyroP_enz_TPP-bd_dom"/>
</dbReference>
<keyword evidence="6 11" id="KW-0479">Metal-binding</keyword>
<feature type="domain" description="Thiamine pyrophosphate enzyme N-terminal TPP-binding" evidence="15">
    <location>
        <begin position="17"/>
        <end position="122"/>
    </location>
</feature>
<evidence type="ECO:0000256" key="6">
    <source>
        <dbReference type="ARBA" id="ARBA00022723"/>
    </source>
</evidence>
<dbReference type="Proteomes" id="UP000242877">
    <property type="component" value="Unassembled WGS sequence"/>
</dbReference>
<comment type="caution">
    <text evidence="16">The sequence shown here is derived from an EMBL/GenBank/DDBJ whole genome shotgun (WGS) entry which is preliminary data.</text>
</comment>
<dbReference type="InterPro" id="IPR047213">
    <property type="entry name" value="TPP_PYR_PDC_IPDC-like"/>
</dbReference>
<dbReference type="InterPro" id="IPR012000">
    <property type="entry name" value="Thiamin_PyroP_enz_cen_dom"/>
</dbReference>
<proteinExistence type="inferred from homology"/>
<keyword evidence="8 11" id="KW-0460">Magnesium</keyword>
<dbReference type="InterPro" id="IPR012110">
    <property type="entry name" value="PDC/IPDC-like"/>
</dbReference>
<dbReference type="GO" id="GO:0030976">
    <property type="term" value="F:thiamine pyrophosphate binding"/>
    <property type="evidence" value="ECO:0007669"/>
    <property type="project" value="InterPro"/>
</dbReference>
<keyword evidence="7" id="KW-0210">Decarboxylase</keyword>
<dbReference type="CDD" id="cd02005">
    <property type="entry name" value="TPP_PDC_IPDC"/>
    <property type="match status" value="1"/>
</dbReference>
<evidence type="ECO:0000259" key="14">
    <source>
        <dbReference type="Pfam" id="PF02775"/>
    </source>
</evidence>
<dbReference type="GO" id="GO:0005829">
    <property type="term" value="C:cytosol"/>
    <property type="evidence" value="ECO:0007669"/>
    <property type="project" value="TreeGrafter"/>
</dbReference>
<evidence type="ECO:0000256" key="5">
    <source>
        <dbReference type="ARBA" id="ARBA00014422"/>
    </source>
</evidence>
<evidence type="ECO:0000256" key="4">
    <source>
        <dbReference type="ARBA" id="ARBA00013202"/>
    </source>
</evidence>
<reference evidence="16 17" key="1">
    <citation type="journal article" date="2016" name="Genome Biol. Evol.">
        <title>Divergent and convergent evolution of fungal pathogenicity.</title>
        <authorList>
            <person name="Shang Y."/>
            <person name="Xiao G."/>
            <person name="Zheng P."/>
            <person name="Cen K."/>
            <person name="Zhan S."/>
            <person name="Wang C."/>
        </authorList>
    </citation>
    <scope>NUCLEOTIDE SEQUENCE [LARGE SCALE GENOMIC DNA]</scope>
    <source>
        <strain evidence="16 17">ARSEF 7405</strain>
    </source>
</reference>
<evidence type="ECO:0000256" key="3">
    <source>
        <dbReference type="ARBA" id="ARBA00007812"/>
    </source>
</evidence>
<dbReference type="GO" id="GO:0004737">
    <property type="term" value="F:pyruvate decarboxylase activity"/>
    <property type="evidence" value="ECO:0007669"/>
    <property type="project" value="UniProtKB-EC"/>
</dbReference>
<dbReference type="CDD" id="cd07038">
    <property type="entry name" value="TPP_PYR_PDC_IPDC_like"/>
    <property type="match status" value="1"/>
</dbReference>
<feature type="domain" description="Thiamine pyrophosphate enzyme central" evidence="13">
    <location>
        <begin position="214"/>
        <end position="345"/>
    </location>
</feature>
<feature type="domain" description="Thiamine pyrophosphate enzyme TPP-binding" evidence="14">
    <location>
        <begin position="406"/>
        <end position="521"/>
    </location>
</feature>
<dbReference type="AlphaFoldDB" id="A0A168CCU6"/>
<feature type="binding site" evidence="11">
    <location>
        <position position="486"/>
    </location>
    <ligand>
        <name>Mg(2+)</name>
        <dbReference type="ChEBI" id="CHEBI:18420"/>
    </ligand>
</feature>
<dbReference type="SUPFAM" id="SSF52467">
    <property type="entry name" value="DHS-like NAD/FAD-binding domain"/>
    <property type="match status" value="1"/>
</dbReference>
<organism evidence="16 17">
    <name type="scientific">Ascosphaera apis ARSEF 7405</name>
    <dbReference type="NCBI Taxonomy" id="392613"/>
    <lineage>
        <taxon>Eukaryota</taxon>
        <taxon>Fungi</taxon>
        <taxon>Dikarya</taxon>
        <taxon>Ascomycota</taxon>
        <taxon>Pezizomycotina</taxon>
        <taxon>Eurotiomycetes</taxon>
        <taxon>Eurotiomycetidae</taxon>
        <taxon>Onygenales</taxon>
        <taxon>Ascosphaeraceae</taxon>
        <taxon>Ascosphaera</taxon>
    </lineage>
</organism>
<dbReference type="InterPro" id="IPR029061">
    <property type="entry name" value="THDP-binding"/>
</dbReference>
<dbReference type="PANTHER" id="PTHR43452">
    <property type="entry name" value="PYRUVATE DECARBOXYLASE"/>
    <property type="match status" value="1"/>
</dbReference>
<evidence type="ECO:0000256" key="10">
    <source>
        <dbReference type="ARBA" id="ARBA00023239"/>
    </source>
</evidence>
<gene>
    <name evidence="16" type="ORF">AAP_01210</name>
</gene>
<comment type="catalytic activity">
    <reaction evidence="1">
        <text>a 2-oxocarboxylate + H(+) = an aldehyde + CO2</text>
        <dbReference type="Rhea" id="RHEA:11628"/>
        <dbReference type="ChEBI" id="CHEBI:15378"/>
        <dbReference type="ChEBI" id="CHEBI:16526"/>
        <dbReference type="ChEBI" id="CHEBI:17478"/>
        <dbReference type="ChEBI" id="CHEBI:35179"/>
        <dbReference type="EC" id="4.1.1.1"/>
    </reaction>
</comment>
<keyword evidence="10" id="KW-0456">Lyase</keyword>
<dbReference type="PIRSF" id="PIRSF036565">
    <property type="entry name" value="Pyruvt_ip_decrb"/>
    <property type="match status" value="1"/>
</dbReference>
<comment type="similarity">
    <text evidence="3 12">Belongs to the TPP enzyme family.</text>
</comment>
<protein>
    <recommendedName>
        <fullName evidence="5">Pyruvate decarboxylase</fullName>
        <ecNumber evidence="4">4.1.1.1</ecNumber>
    </recommendedName>
</protein>
<evidence type="ECO:0000256" key="11">
    <source>
        <dbReference type="PIRSR" id="PIRSR036565-2"/>
    </source>
</evidence>
<evidence type="ECO:0000256" key="1">
    <source>
        <dbReference type="ARBA" id="ARBA00001041"/>
    </source>
</evidence>
<dbReference type="InterPro" id="IPR047214">
    <property type="entry name" value="TPP_PDC_IPDC"/>
</dbReference>
<evidence type="ECO:0000259" key="13">
    <source>
        <dbReference type="Pfam" id="PF00205"/>
    </source>
</evidence>
<dbReference type="InterPro" id="IPR011766">
    <property type="entry name" value="TPP_enzyme_TPP-bd"/>
</dbReference>
<name>A0A168CCU6_9EURO</name>
<comment type="cofactor">
    <cofactor evidence="2">
        <name>thiamine diphosphate</name>
        <dbReference type="ChEBI" id="CHEBI:58937"/>
    </cofactor>
</comment>
<evidence type="ECO:0000256" key="12">
    <source>
        <dbReference type="RuleBase" id="RU362132"/>
    </source>
</evidence>
<dbReference type="Gene3D" id="3.40.50.970">
    <property type="match status" value="2"/>
</dbReference>
<accession>A0A168CCU6</accession>
<dbReference type="GO" id="GO:0000287">
    <property type="term" value="F:magnesium ion binding"/>
    <property type="evidence" value="ECO:0007669"/>
    <property type="project" value="InterPro"/>
</dbReference>
<evidence type="ECO:0000313" key="16">
    <source>
        <dbReference type="EMBL" id="KZZ96437.1"/>
    </source>
</evidence>
<sequence length="579" mass="64295">MSTNTLEMNSLKEPVELATYLLRRLKEVGIRSVHGLPGDYNLFFLDYMEKENLKWVGNVNELNASYAADAYGRVKGMGAIVTTFGVGELSALNGIAGAYSEFVPVVHIVGAPNTRAQKNGALLHHTLGNGDFDVFYKMSEGISCYSANLNDPHKAAVQIDTALRECWLKSRPVYLLLPTDMVAKPVDGSRLRTPLDLNPPVNDPEAEKYVTDVVMRSLEKAKNPVILVDACAIRFRCLDEVNELVKKSGFPTFVAPMGKGAVDETLPNFGGVYAGDGSQEGVREQLEASDLVLSIGGIKSDFNTCGFTYRTTQMNTIDFHSDHCTVRYSDYPGVGMKGVLRRVIERMGDLNVKWESKLANIIPKDKKTSMSPTITHAWLWPAIGQWLRENDVVLTETGTSNFGIWETRFPRGATNISQVLWGSIGYSVGACQGAVLAARDIVEDGGIPRRTILFVGDGSLQLTVQEISTMIRRKLTPIIFIICNNGYTIERFIHGWESEYNDIQPWRHLDLAKQFGAEEGSFRTFSVHTKTELLNLCKCEKFSSADVLQLVEIHMPQDDCPRSLQLTCVAARNLNKKHE</sequence>
<dbReference type="Pfam" id="PF02775">
    <property type="entry name" value="TPP_enzyme_C"/>
    <property type="match status" value="1"/>
</dbReference>
<dbReference type="Gene3D" id="3.40.50.1220">
    <property type="entry name" value="TPP-binding domain"/>
    <property type="match status" value="1"/>
</dbReference>
<dbReference type="EC" id="4.1.1.1" evidence="4"/>
<dbReference type="GO" id="GO:0005634">
    <property type="term" value="C:nucleus"/>
    <property type="evidence" value="ECO:0007669"/>
    <property type="project" value="TreeGrafter"/>
</dbReference>